<reference evidence="2" key="1">
    <citation type="journal article" date="2019" name="Int. J. Syst. Evol. Microbiol.">
        <title>The Global Catalogue of Microorganisms (GCM) 10K type strain sequencing project: providing services to taxonomists for standard genome sequencing and annotation.</title>
        <authorList>
            <consortium name="The Broad Institute Genomics Platform"/>
            <consortium name="The Broad Institute Genome Sequencing Center for Infectious Disease"/>
            <person name="Wu L."/>
            <person name="Ma J."/>
        </authorList>
    </citation>
    <scope>NUCLEOTIDE SEQUENCE [LARGE SCALE GENOMIC DNA]</scope>
    <source>
        <strain evidence="2">KCTC 52168</strain>
    </source>
</reference>
<keyword evidence="2" id="KW-1185">Reference proteome</keyword>
<name>A0ABV7H926_9BURK</name>
<accession>A0ABV7H926</accession>
<evidence type="ECO:0000313" key="2">
    <source>
        <dbReference type="Proteomes" id="UP001595556"/>
    </source>
</evidence>
<comment type="caution">
    <text evidence="1">The sequence shown here is derived from an EMBL/GenBank/DDBJ whole genome shotgun (WGS) entry which is preliminary data.</text>
</comment>
<sequence>MVLYEFTSFREPADEPDIRSYDPMKRNDVGRFCATVRRYVGRHQQTRIVTTPELQLNGQWWPDFLLANRGDWLSKMPWARGALAEIEAGLSSSSPWHPRTKLAWPDDGTDHAGQPLIYDAVSRANHGETVHHELVVPFLRKVMNCEASGLSALYHRMNWAPLYWPETLRGWLADEPVQLPDTEFSHPVGQPVAAMIRTLVKDLRASPLVRVIEDRLLSMRPTARGFTLRLQAQGELQTPELIWAQSPAQGLQAAGLPTAGVDDRLPLMIGLLEVPTSCVQRPGSVQHLLDPSLGIYRVTHSSACADESQDGFVALTVEANPGWFDAVHGTGLSEGEAIDAIMRDLARAGVLASDGTPRFTKLIKLAGALPLPTPRAVQGFLADRAALLSACPGIQLMGPAAGPFANSMSDQIVQGLACGAFRDTALPAMQQEYA</sequence>
<proteinExistence type="predicted"/>
<protein>
    <submittedName>
        <fullName evidence="1">Uncharacterized protein</fullName>
    </submittedName>
</protein>
<organism evidence="1 2">
    <name type="scientific">Piscinibacterium candidicorallinum</name>
    <dbReference type="NCBI Taxonomy" id="1793872"/>
    <lineage>
        <taxon>Bacteria</taxon>
        <taxon>Pseudomonadati</taxon>
        <taxon>Pseudomonadota</taxon>
        <taxon>Betaproteobacteria</taxon>
        <taxon>Burkholderiales</taxon>
        <taxon>Piscinibacterium</taxon>
    </lineage>
</organism>
<gene>
    <name evidence="1" type="ORF">ACFOEN_16770</name>
</gene>
<dbReference type="EMBL" id="JBHRTI010000010">
    <property type="protein sequence ID" value="MFC3149278.1"/>
    <property type="molecule type" value="Genomic_DNA"/>
</dbReference>
<evidence type="ECO:0000313" key="1">
    <source>
        <dbReference type="EMBL" id="MFC3149278.1"/>
    </source>
</evidence>
<dbReference type="Proteomes" id="UP001595556">
    <property type="component" value="Unassembled WGS sequence"/>
</dbReference>
<dbReference type="RefSeq" id="WP_377305909.1">
    <property type="nucleotide sequence ID" value="NZ_JBHRTI010000010.1"/>
</dbReference>